<dbReference type="Proteomes" id="UP001299235">
    <property type="component" value="Unassembled WGS sequence"/>
</dbReference>
<evidence type="ECO:0000313" key="8">
    <source>
        <dbReference type="Proteomes" id="UP001299235"/>
    </source>
</evidence>
<accession>A0ABS8EZ75</accession>
<comment type="caution">
    <text evidence="7">The sequence shown here is derived from an EMBL/GenBank/DDBJ whole genome shotgun (WGS) entry which is preliminary data.</text>
</comment>
<keyword evidence="3" id="KW-0378">Hydrolase</keyword>
<gene>
    <name evidence="7" type="ORF">LKD42_12480</name>
</gene>
<keyword evidence="8" id="KW-1185">Reference proteome</keyword>
<evidence type="ECO:0000256" key="1">
    <source>
        <dbReference type="ARBA" id="ARBA00001561"/>
    </source>
</evidence>
<evidence type="ECO:0000256" key="5">
    <source>
        <dbReference type="SAM" id="Phobius"/>
    </source>
</evidence>
<evidence type="ECO:0000259" key="6">
    <source>
        <dbReference type="SMART" id="SM00644"/>
    </source>
</evidence>
<dbReference type="PANTHER" id="PTHR30417:SF1">
    <property type="entry name" value="N-ACETYLMURAMOYL-L-ALANINE AMIDASE AMID"/>
    <property type="match status" value="1"/>
</dbReference>
<dbReference type="SUPFAM" id="SSF55846">
    <property type="entry name" value="N-acetylmuramoyl-L-alanine amidase-like"/>
    <property type="match status" value="1"/>
</dbReference>
<dbReference type="CDD" id="cd06583">
    <property type="entry name" value="PGRP"/>
    <property type="match status" value="1"/>
</dbReference>
<evidence type="ECO:0000313" key="7">
    <source>
        <dbReference type="EMBL" id="MCC2150044.1"/>
    </source>
</evidence>
<dbReference type="InterPro" id="IPR051206">
    <property type="entry name" value="NAMLAA_amidase_2"/>
</dbReference>
<sequence length="240" mass="27427">MWENDRSRRKMEERKRQIQKRITVSAILTAVVLVLFFVFFFHRNTGTKKMTYQKAGMDAWEQYDIGDPVKQVPQPELDVQLLTVNEYSRPGIATDGVRGVVVHYTANPGSTAQNNRDYFESLKDTGENQVSSNFIIGLDGEIIQCIPTNEIAYASNNRNNDTVSIECCHPDESGAFQEVTYQSLVELVAFLCGKFNLTMDNVIRHYDVTGKDCPKYFVEHEDAWNAFKEDVAKYIEENGN</sequence>
<reference evidence="7 8" key="1">
    <citation type="submission" date="2021-10" db="EMBL/GenBank/DDBJ databases">
        <title>Anaerobic single-cell dispensing facilitates the cultivation of human gut bacteria.</title>
        <authorList>
            <person name="Afrizal A."/>
        </authorList>
    </citation>
    <scope>NUCLEOTIDE SEQUENCE [LARGE SCALE GENOMIC DNA]</scope>
    <source>
        <strain evidence="7 8">CLA-AA-H246</strain>
    </source>
</reference>
<dbReference type="InterPro" id="IPR002502">
    <property type="entry name" value="Amidase_domain"/>
</dbReference>
<keyword evidence="5" id="KW-0472">Membrane</keyword>
<proteinExistence type="predicted"/>
<comment type="catalytic activity">
    <reaction evidence="1">
        <text>Hydrolyzes the link between N-acetylmuramoyl residues and L-amino acid residues in certain cell-wall glycopeptides.</text>
        <dbReference type="EC" id="3.5.1.28"/>
    </reaction>
</comment>
<dbReference type="PANTHER" id="PTHR30417">
    <property type="entry name" value="N-ACETYLMURAMOYL-L-ALANINE AMIDASE AMID"/>
    <property type="match status" value="1"/>
</dbReference>
<evidence type="ECO:0000256" key="2">
    <source>
        <dbReference type="ARBA" id="ARBA00011901"/>
    </source>
</evidence>
<dbReference type="SMART" id="SM00644">
    <property type="entry name" value="Ami_2"/>
    <property type="match status" value="1"/>
</dbReference>
<evidence type="ECO:0000256" key="3">
    <source>
        <dbReference type="ARBA" id="ARBA00022801"/>
    </source>
</evidence>
<dbReference type="Gene3D" id="3.40.80.10">
    <property type="entry name" value="Peptidoglycan recognition protein-like"/>
    <property type="match status" value="1"/>
</dbReference>
<protein>
    <recommendedName>
        <fullName evidence="2">N-acetylmuramoyl-L-alanine amidase</fullName>
        <ecNumber evidence="2">3.5.1.28</ecNumber>
    </recommendedName>
</protein>
<dbReference type="RefSeq" id="WP_173897481.1">
    <property type="nucleotide sequence ID" value="NZ_JBBNIK010000184.1"/>
</dbReference>
<dbReference type="EMBL" id="JAJEQE010000053">
    <property type="protein sequence ID" value="MCC2150044.1"/>
    <property type="molecule type" value="Genomic_DNA"/>
</dbReference>
<feature type="domain" description="N-acetylmuramoyl-L-alanine amidase" evidence="6">
    <location>
        <begin position="87"/>
        <end position="231"/>
    </location>
</feature>
<keyword evidence="5" id="KW-0812">Transmembrane</keyword>
<feature type="transmembrane region" description="Helical" evidence="5">
    <location>
        <begin position="21"/>
        <end position="41"/>
    </location>
</feature>
<dbReference type="EC" id="3.5.1.28" evidence="2"/>
<dbReference type="Pfam" id="PF01510">
    <property type="entry name" value="Amidase_2"/>
    <property type="match status" value="1"/>
</dbReference>
<keyword evidence="4" id="KW-0961">Cell wall biogenesis/degradation</keyword>
<name>A0ABS8EZ75_9FIRM</name>
<evidence type="ECO:0000256" key="4">
    <source>
        <dbReference type="ARBA" id="ARBA00023316"/>
    </source>
</evidence>
<organism evidence="7 8">
    <name type="scientific">Hominisplanchenecus faecis</name>
    <dbReference type="NCBI Taxonomy" id="2885351"/>
    <lineage>
        <taxon>Bacteria</taxon>
        <taxon>Bacillati</taxon>
        <taxon>Bacillota</taxon>
        <taxon>Clostridia</taxon>
        <taxon>Lachnospirales</taxon>
        <taxon>Lachnospiraceae</taxon>
        <taxon>Hominisplanchenecus</taxon>
    </lineage>
</organism>
<keyword evidence="5" id="KW-1133">Transmembrane helix</keyword>
<dbReference type="InterPro" id="IPR036505">
    <property type="entry name" value="Amidase/PGRP_sf"/>
</dbReference>